<evidence type="ECO:0000256" key="2">
    <source>
        <dbReference type="ARBA" id="ARBA00022679"/>
    </source>
</evidence>
<protein>
    <submittedName>
        <fullName evidence="4">Methyltransferase domain-containing protein</fullName>
    </submittedName>
</protein>
<sequence>MPNDPQTEARLRAAKFVAHNIPLAPGFSTRPGEPLIGESPRTQAIHDALRLFMPGGVQGKTAVDLGCLEGGLTYELWQAGLDVLGVEVREDNLERCRLVREWFGAHERMDFVQADVRQFQPARAFDVVLCSGLLYHLDDPAAYIGQLGGLTAPGGLLYLDTHVAPEDVEMAECEYRDYLSPLKTGERNGLPVRWREYAEDVTQAESSIGNTVSLWLDVASHVDLLLHAGFDRVFEMHGYFGPREMALKRRYARRYWVALKHA</sequence>
<reference evidence="4" key="1">
    <citation type="submission" date="2020-08" db="EMBL/GenBank/DDBJ databases">
        <title>Ramlibacter sp. GTP1 16S ribosomal RNA gene genome sequencing and assembly.</title>
        <authorList>
            <person name="Kang M."/>
        </authorList>
    </citation>
    <scope>NUCLEOTIDE SEQUENCE</scope>
    <source>
        <strain evidence="4">GTP1</strain>
    </source>
</reference>
<dbReference type="InterPro" id="IPR029063">
    <property type="entry name" value="SAM-dependent_MTases_sf"/>
</dbReference>
<accession>A0A923S577</accession>
<evidence type="ECO:0000313" key="5">
    <source>
        <dbReference type="Proteomes" id="UP000596827"/>
    </source>
</evidence>
<dbReference type="Pfam" id="PF13489">
    <property type="entry name" value="Methyltransf_23"/>
    <property type="match status" value="1"/>
</dbReference>
<keyword evidence="3" id="KW-0949">S-adenosyl-L-methionine</keyword>
<organism evidence="4 5">
    <name type="scientific">Ramlibacter albus</name>
    <dbReference type="NCBI Taxonomy" id="2079448"/>
    <lineage>
        <taxon>Bacteria</taxon>
        <taxon>Pseudomonadati</taxon>
        <taxon>Pseudomonadota</taxon>
        <taxon>Betaproteobacteria</taxon>
        <taxon>Burkholderiales</taxon>
        <taxon>Comamonadaceae</taxon>
        <taxon>Ramlibacter</taxon>
    </lineage>
</organism>
<proteinExistence type="predicted"/>
<dbReference type="RefSeq" id="WP_187081352.1">
    <property type="nucleotide sequence ID" value="NZ_JACORU010000003.1"/>
</dbReference>
<evidence type="ECO:0000313" key="4">
    <source>
        <dbReference type="EMBL" id="MBC5764887.1"/>
    </source>
</evidence>
<dbReference type="SUPFAM" id="SSF53335">
    <property type="entry name" value="S-adenosyl-L-methionine-dependent methyltransferases"/>
    <property type="match status" value="1"/>
</dbReference>
<dbReference type="AlphaFoldDB" id="A0A923S577"/>
<dbReference type="CDD" id="cd02440">
    <property type="entry name" value="AdoMet_MTases"/>
    <property type="match status" value="1"/>
</dbReference>
<dbReference type="PANTHER" id="PTHR43464:SF19">
    <property type="entry name" value="UBIQUINONE BIOSYNTHESIS O-METHYLTRANSFERASE, MITOCHONDRIAL"/>
    <property type="match status" value="1"/>
</dbReference>
<dbReference type="GO" id="GO:0008168">
    <property type="term" value="F:methyltransferase activity"/>
    <property type="evidence" value="ECO:0007669"/>
    <property type="project" value="UniProtKB-KW"/>
</dbReference>
<comment type="caution">
    <text evidence="4">The sequence shown here is derived from an EMBL/GenBank/DDBJ whole genome shotgun (WGS) entry which is preliminary data.</text>
</comment>
<keyword evidence="5" id="KW-1185">Reference proteome</keyword>
<name>A0A923S577_9BURK</name>
<keyword evidence="2" id="KW-0808">Transferase</keyword>
<dbReference type="Gene3D" id="3.40.50.150">
    <property type="entry name" value="Vaccinia Virus protein VP39"/>
    <property type="match status" value="1"/>
</dbReference>
<dbReference type="GO" id="GO:0032259">
    <property type="term" value="P:methylation"/>
    <property type="evidence" value="ECO:0007669"/>
    <property type="project" value="UniProtKB-KW"/>
</dbReference>
<evidence type="ECO:0000256" key="3">
    <source>
        <dbReference type="ARBA" id="ARBA00022691"/>
    </source>
</evidence>
<dbReference type="Proteomes" id="UP000596827">
    <property type="component" value="Unassembled WGS sequence"/>
</dbReference>
<gene>
    <name evidence="4" type="ORF">H8R02_10525</name>
</gene>
<dbReference type="EMBL" id="JACORU010000003">
    <property type="protein sequence ID" value="MBC5764887.1"/>
    <property type="molecule type" value="Genomic_DNA"/>
</dbReference>
<dbReference type="PANTHER" id="PTHR43464">
    <property type="entry name" value="METHYLTRANSFERASE"/>
    <property type="match status" value="1"/>
</dbReference>
<keyword evidence="1 4" id="KW-0489">Methyltransferase</keyword>
<evidence type="ECO:0000256" key="1">
    <source>
        <dbReference type="ARBA" id="ARBA00022603"/>
    </source>
</evidence>